<dbReference type="Proteomes" id="UP000799767">
    <property type="component" value="Unassembled WGS sequence"/>
</dbReference>
<dbReference type="GeneID" id="54478078"/>
<protein>
    <submittedName>
        <fullName evidence="1">Uncharacterized protein</fullName>
    </submittedName>
</protein>
<sequence length="207" mass="23084">MAAMYNVTLLELNMVARPRVTLLTLPVSVRKNIYAMVFSDSNLKISSSARQRKDKPTPPSVGILLANKQLYDEAITQYYRYTTFYMTHSTKAAKAAASWIAAIPVMYRVEIQDIVILDASISGVWLGLDGPILVDDDPAMVSRAKAYDGKALAARREARVIDAFEPKLTARRVRLAEGVLRVVMVSSREGRMFLEEMGTTLQAVMQH</sequence>
<organism evidence="1 2">
    <name type="scientific">Neohortaea acidophila</name>
    <dbReference type="NCBI Taxonomy" id="245834"/>
    <lineage>
        <taxon>Eukaryota</taxon>
        <taxon>Fungi</taxon>
        <taxon>Dikarya</taxon>
        <taxon>Ascomycota</taxon>
        <taxon>Pezizomycotina</taxon>
        <taxon>Dothideomycetes</taxon>
        <taxon>Dothideomycetidae</taxon>
        <taxon>Mycosphaerellales</taxon>
        <taxon>Teratosphaeriaceae</taxon>
        <taxon>Neohortaea</taxon>
    </lineage>
</organism>
<name>A0A6A6PTI5_9PEZI</name>
<evidence type="ECO:0000313" key="1">
    <source>
        <dbReference type="EMBL" id="KAF2482994.1"/>
    </source>
</evidence>
<dbReference type="EMBL" id="MU001635">
    <property type="protein sequence ID" value="KAF2482994.1"/>
    <property type="molecule type" value="Genomic_DNA"/>
</dbReference>
<dbReference type="RefSeq" id="XP_033589564.1">
    <property type="nucleotide sequence ID" value="XM_033737076.1"/>
</dbReference>
<evidence type="ECO:0000313" key="2">
    <source>
        <dbReference type="Proteomes" id="UP000799767"/>
    </source>
</evidence>
<keyword evidence="2" id="KW-1185">Reference proteome</keyword>
<proteinExistence type="predicted"/>
<accession>A0A6A6PTI5</accession>
<reference evidence="1" key="1">
    <citation type="journal article" date="2020" name="Stud. Mycol.">
        <title>101 Dothideomycetes genomes: a test case for predicting lifestyles and emergence of pathogens.</title>
        <authorList>
            <person name="Haridas S."/>
            <person name="Albert R."/>
            <person name="Binder M."/>
            <person name="Bloem J."/>
            <person name="Labutti K."/>
            <person name="Salamov A."/>
            <person name="Andreopoulos B."/>
            <person name="Baker S."/>
            <person name="Barry K."/>
            <person name="Bills G."/>
            <person name="Bluhm B."/>
            <person name="Cannon C."/>
            <person name="Castanera R."/>
            <person name="Culley D."/>
            <person name="Daum C."/>
            <person name="Ezra D."/>
            <person name="Gonzalez J."/>
            <person name="Henrissat B."/>
            <person name="Kuo A."/>
            <person name="Liang C."/>
            <person name="Lipzen A."/>
            <person name="Lutzoni F."/>
            <person name="Magnuson J."/>
            <person name="Mondo S."/>
            <person name="Nolan M."/>
            <person name="Ohm R."/>
            <person name="Pangilinan J."/>
            <person name="Park H.-J."/>
            <person name="Ramirez L."/>
            <person name="Alfaro M."/>
            <person name="Sun H."/>
            <person name="Tritt A."/>
            <person name="Yoshinaga Y."/>
            <person name="Zwiers L.-H."/>
            <person name="Turgeon B."/>
            <person name="Goodwin S."/>
            <person name="Spatafora J."/>
            <person name="Crous P."/>
            <person name="Grigoriev I."/>
        </authorList>
    </citation>
    <scope>NUCLEOTIDE SEQUENCE</scope>
    <source>
        <strain evidence="1">CBS 113389</strain>
    </source>
</reference>
<gene>
    <name evidence="1" type="ORF">BDY17DRAFT_323760</name>
</gene>
<dbReference type="AlphaFoldDB" id="A0A6A6PTI5"/>